<name>A0A9W9WGB4_9EURO</name>
<reference evidence="2" key="2">
    <citation type="journal article" date="2023" name="IMA Fungus">
        <title>Comparative genomic study of the Penicillium genus elucidates a diverse pangenome and 15 lateral gene transfer events.</title>
        <authorList>
            <person name="Petersen C."/>
            <person name="Sorensen T."/>
            <person name="Nielsen M.R."/>
            <person name="Sondergaard T.E."/>
            <person name="Sorensen J.L."/>
            <person name="Fitzpatrick D.A."/>
            <person name="Frisvad J.C."/>
            <person name="Nielsen K.L."/>
        </authorList>
    </citation>
    <scope>NUCLEOTIDE SEQUENCE</scope>
    <source>
        <strain evidence="2">IBT 17660</strain>
    </source>
</reference>
<gene>
    <name evidence="2" type="ORF">N7530_010734</name>
</gene>
<evidence type="ECO:0000313" key="2">
    <source>
        <dbReference type="EMBL" id="KAJ5458790.1"/>
    </source>
</evidence>
<dbReference type="AlphaFoldDB" id="A0A9W9WGB4"/>
<dbReference type="EMBL" id="JAPWDO010000008">
    <property type="protein sequence ID" value="KAJ5458790.1"/>
    <property type="molecule type" value="Genomic_DNA"/>
</dbReference>
<comment type="caution">
    <text evidence="2">The sequence shown here is derived from an EMBL/GenBank/DDBJ whole genome shotgun (WGS) entry which is preliminary data.</text>
</comment>
<evidence type="ECO:0000256" key="1">
    <source>
        <dbReference type="SAM" id="MobiDB-lite"/>
    </source>
</evidence>
<protein>
    <submittedName>
        <fullName evidence="2">Uncharacterized protein</fullName>
    </submittedName>
</protein>
<dbReference type="Proteomes" id="UP001147760">
    <property type="component" value="Unassembled WGS sequence"/>
</dbReference>
<dbReference type="OrthoDB" id="4510867at2759"/>
<reference evidence="2" key="1">
    <citation type="submission" date="2022-12" db="EMBL/GenBank/DDBJ databases">
        <authorList>
            <person name="Petersen C."/>
        </authorList>
    </citation>
    <scope>NUCLEOTIDE SEQUENCE</scope>
    <source>
        <strain evidence="2">IBT 17660</strain>
    </source>
</reference>
<organism evidence="2 3">
    <name type="scientific">Penicillium desertorum</name>
    <dbReference type="NCBI Taxonomy" id="1303715"/>
    <lineage>
        <taxon>Eukaryota</taxon>
        <taxon>Fungi</taxon>
        <taxon>Dikarya</taxon>
        <taxon>Ascomycota</taxon>
        <taxon>Pezizomycotina</taxon>
        <taxon>Eurotiomycetes</taxon>
        <taxon>Eurotiomycetidae</taxon>
        <taxon>Eurotiales</taxon>
        <taxon>Aspergillaceae</taxon>
        <taxon>Penicillium</taxon>
    </lineage>
</organism>
<sequence length="154" mass="15813">MEGAHEAPGYGGTPGVPGDAETIQLPPTKLLQHQSARRGSDQAPVKALAGCGMWPSDEGSRPRGQRRRTADPTGRLPPGIRVSGMASGHRSTDSNGAGRQKAPGLQSPQRRHQGGARREPPHNNQAGHRVAPEGTQGTARGGGHGGDQALPGPG</sequence>
<accession>A0A9W9WGB4</accession>
<keyword evidence="3" id="KW-1185">Reference proteome</keyword>
<evidence type="ECO:0000313" key="3">
    <source>
        <dbReference type="Proteomes" id="UP001147760"/>
    </source>
</evidence>
<feature type="region of interest" description="Disordered" evidence="1">
    <location>
        <begin position="1"/>
        <end position="154"/>
    </location>
</feature>
<proteinExistence type="predicted"/>